<evidence type="ECO:0000313" key="1">
    <source>
        <dbReference type="EMBL" id="CAD7680860.1"/>
    </source>
</evidence>
<keyword evidence="2" id="KW-1185">Reference proteome</keyword>
<comment type="caution">
    <text evidence="1">The sequence shown here is derived from an EMBL/GenBank/DDBJ whole genome shotgun (WGS) entry which is preliminary data.</text>
</comment>
<organism evidence="1 2">
    <name type="scientific">Nyctereutes procyonoides</name>
    <name type="common">Raccoon dog</name>
    <name type="synonym">Canis procyonoides</name>
    <dbReference type="NCBI Taxonomy" id="34880"/>
    <lineage>
        <taxon>Eukaryota</taxon>
        <taxon>Metazoa</taxon>
        <taxon>Chordata</taxon>
        <taxon>Craniata</taxon>
        <taxon>Vertebrata</taxon>
        <taxon>Euteleostomi</taxon>
        <taxon>Mammalia</taxon>
        <taxon>Eutheria</taxon>
        <taxon>Laurasiatheria</taxon>
        <taxon>Carnivora</taxon>
        <taxon>Caniformia</taxon>
        <taxon>Canidae</taxon>
        <taxon>Nyctereutes</taxon>
    </lineage>
</organism>
<evidence type="ECO:0000313" key="2">
    <source>
        <dbReference type="Proteomes" id="UP000645828"/>
    </source>
</evidence>
<dbReference type="InterPro" id="IPR001310">
    <property type="entry name" value="Histidine_triad_HIT"/>
</dbReference>
<proteinExistence type="predicted"/>
<dbReference type="EMBL" id="CAJHUB010000750">
    <property type="protein sequence ID" value="CAD7680860.1"/>
    <property type="molecule type" value="Genomic_DNA"/>
</dbReference>
<accession>A0A811YWP0</accession>
<sequence>MSSLVFLFALAPQPTVIRLHLRGSLLLSLLFPLPLPLPTRTYHQGSGHQPGSYTISGKIICKEIPAKNIFEDDYLLGHLMIVGTKYAADLGLEKGYRMAVKEGSDGRTVCLSVNPHVLEGQQMSWLPG</sequence>
<reference evidence="1" key="1">
    <citation type="submission" date="2020-12" db="EMBL/GenBank/DDBJ databases">
        <authorList>
            <consortium name="Molecular Ecology Group"/>
        </authorList>
    </citation>
    <scope>NUCLEOTIDE SEQUENCE</scope>
    <source>
        <strain evidence="1">TBG_1078</strain>
    </source>
</reference>
<gene>
    <name evidence="1" type="ORF">NYPRO_LOCUS13652</name>
</gene>
<dbReference type="Proteomes" id="UP000645828">
    <property type="component" value="Unassembled WGS sequence"/>
</dbReference>
<protein>
    <submittedName>
        <fullName evidence="1">(raccoon dog) hypothetical protein</fullName>
    </submittedName>
</protein>
<name>A0A811YWP0_NYCPR</name>
<dbReference type="PANTHER" id="PTHR23089">
    <property type="entry name" value="HISTIDINE TRIAD HIT PROTEIN"/>
    <property type="match status" value="1"/>
</dbReference>
<dbReference type="AlphaFoldDB" id="A0A811YWP0"/>